<dbReference type="AlphaFoldDB" id="A0A6M5YUS4"/>
<protein>
    <submittedName>
        <fullName evidence="2">Uncharacterized protein</fullName>
    </submittedName>
</protein>
<evidence type="ECO:0000313" key="2">
    <source>
        <dbReference type="EMBL" id="QJW97043.1"/>
    </source>
</evidence>
<dbReference type="EMBL" id="CP053452">
    <property type="protein sequence ID" value="QJW97043.1"/>
    <property type="molecule type" value="Genomic_DNA"/>
</dbReference>
<evidence type="ECO:0000313" key="3">
    <source>
        <dbReference type="Proteomes" id="UP000503447"/>
    </source>
</evidence>
<name>A0A6M5YUS4_9BACT</name>
<organism evidence="2 3">
    <name type="scientific">Frigoriglobus tundricola</name>
    <dbReference type="NCBI Taxonomy" id="2774151"/>
    <lineage>
        <taxon>Bacteria</taxon>
        <taxon>Pseudomonadati</taxon>
        <taxon>Planctomycetota</taxon>
        <taxon>Planctomycetia</taxon>
        <taxon>Gemmatales</taxon>
        <taxon>Gemmataceae</taxon>
        <taxon>Frigoriglobus</taxon>
    </lineage>
</organism>
<dbReference type="Proteomes" id="UP000503447">
    <property type="component" value="Chromosome"/>
</dbReference>
<sequence length="150" mass="16310">MTGVLFSLARLAPPVPPVPTRAPEARSKNGRRAPSHRPPPPGTWPKWKCRWGGVLRHGRIIPTPDGGIQLEHLDDDTGRWVLGALRQRSSAPNGWDDRPLGAGPTRCVRSRLGRTDVLPEVHTPEASLRISQHKTLPARCAAPGTKGVSQ</sequence>
<accession>A0A6M5YUS4</accession>
<keyword evidence="3" id="KW-1185">Reference proteome</keyword>
<evidence type="ECO:0000256" key="1">
    <source>
        <dbReference type="SAM" id="MobiDB-lite"/>
    </source>
</evidence>
<dbReference type="KEGG" id="ftj:FTUN_4606"/>
<proteinExistence type="predicted"/>
<gene>
    <name evidence="2" type="ORF">FTUN_4606</name>
</gene>
<feature type="region of interest" description="Disordered" evidence="1">
    <location>
        <begin position="123"/>
        <end position="150"/>
    </location>
</feature>
<reference evidence="3" key="1">
    <citation type="submission" date="2020-05" db="EMBL/GenBank/DDBJ databases">
        <title>Frigoriglobus tundricola gen. nov., sp. nov., a psychrotolerant cellulolytic planctomycete of the family Gemmataceae with two divergent copies of 16S rRNA gene.</title>
        <authorList>
            <person name="Kulichevskaya I.S."/>
            <person name="Ivanova A.A."/>
            <person name="Naumoff D.G."/>
            <person name="Beletsky A.V."/>
            <person name="Rijpstra W.I.C."/>
            <person name="Sinninghe Damste J.S."/>
            <person name="Mardanov A.V."/>
            <person name="Ravin N.V."/>
            <person name="Dedysh S.N."/>
        </authorList>
    </citation>
    <scope>NUCLEOTIDE SEQUENCE [LARGE SCALE GENOMIC DNA]</scope>
    <source>
        <strain evidence="3">PL17</strain>
    </source>
</reference>
<feature type="region of interest" description="Disordered" evidence="1">
    <location>
        <begin position="1"/>
        <end position="45"/>
    </location>
</feature>